<keyword evidence="9" id="KW-0010">Activator</keyword>
<comment type="subunit">
    <text evidence="3">Homodimer.</text>
</comment>
<dbReference type="InterPro" id="IPR022687">
    <property type="entry name" value="HTH_DTXR"/>
</dbReference>
<keyword evidence="7" id="KW-0805">Transcription regulation</keyword>
<evidence type="ECO:0000313" key="16">
    <source>
        <dbReference type="EMBL" id="NNJ26783.1"/>
    </source>
</evidence>
<proteinExistence type="inferred from homology"/>
<feature type="domain" description="HTH dtxR-type" evidence="15">
    <location>
        <begin position="26"/>
        <end position="87"/>
    </location>
</feature>
<dbReference type="Gene3D" id="1.10.60.10">
    <property type="entry name" value="Iron dependent repressor, metal binding and dimerisation domain"/>
    <property type="match status" value="1"/>
</dbReference>
<dbReference type="PROSITE" id="PS50944">
    <property type="entry name" value="HTH_DTXR"/>
    <property type="match status" value="1"/>
</dbReference>
<evidence type="ECO:0000256" key="4">
    <source>
        <dbReference type="ARBA" id="ARBA00022386"/>
    </source>
</evidence>
<dbReference type="InterPro" id="IPR050536">
    <property type="entry name" value="DtxR_MntR_Metal-Reg"/>
</dbReference>
<dbReference type="InterPro" id="IPR036388">
    <property type="entry name" value="WH-like_DNA-bd_sf"/>
</dbReference>
<evidence type="ECO:0000256" key="13">
    <source>
        <dbReference type="ARBA" id="ARBA00032593"/>
    </source>
</evidence>
<keyword evidence="11" id="KW-0464">Manganese</keyword>
<reference evidence="16 17" key="1">
    <citation type="journal article" date="2020" name="Syst. Appl. Microbiol.">
        <title>Alienimonas chondri sp. nov., a novel planctomycete isolated from the biofilm of the red alga Chondrus crispus.</title>
        <authorList>
            <person name="Vitorino I."/>
            <person name="Albuquerque L."/>
            <person name="Wiegand S."/>
            <person name="Kallscheuer N."/>
            <person name="da Costa M.S."/>
            <person name="Lobo-da-Cunha A."/>
            <person name="Jogler C."/>
            <person name="Lage O.M."/>
        </authorList>
    </citation>
    <scope>NUCLEOTIDE SEQUENCE [LARGE SCALE GENOMIC DNA]</scope>
    <source>
        <strain evidence="16 17">LzC2</strain>
    </source>
</reference>
<feature type="region of interest" description="Disordered" evidence="14">
    <location>
        <begin position="1"/>
        <end position="29"/>
    </location>
</feature>
<comment type="subcellular location">
    <subcellularLocation>
        <location evidence="1">Cytoplasm</location>
    </subcellularLocation>
</comment>
<evidence type="ECO:0000256" key="8">
    <source>
        <dbReference type="ARBA" id="ARBA00023125"/>
    </source>
</evidence>
<accession>A0ABX1VHP3</accession>
<organism evidence="16 17">
    <name type="scientific">Alienimonas chondri</name>
    <dbReference type="NCBI Taxonomy" id="2681879"/>
    <lineage>
        <taxon>Bacteria</taxon>
        <taxon>Pseudomonadati</taxon>
        <taxon>Planctomycetota</taxon>
        <taxon>Planctomycetia</taxon>
        <taxon>Planctomycetales</taxon>
        <taxon>Planctomycetaceae</taxon>
        <taxon>Alienimonas</taxon>
    </lineage>
</organism>
<dbReference type="NCBIfam" id="NF008273">
    <property type="entry name" value="PRK11050.1"/>
    <property type="match status" value="1"/>
</dbReference>
<dbReference type="PANTHER" id="PTHR33238:SF11">
    <property type="entry name" value="TRANSCRIPTIONAL REGULATOR MNTR"/>
    <property type="match status" value="1"/>
</dbReference>
<dbReference type="SUPFAM" id="SSF46785">
    <property type="entry name" value="Winged helix' DNA-binding domain"/>
    <property type="match status" value="1"/>
</dbReference>
<evidence type="ECO:0000313" key="17">
    <source>
        <dbReference type="Proteomes" id="UP000609651"/>
    </source>
</evidence>
<keyword evidence="17" id="KW-1185">Reference proteome</keyword>
<dbReference type="EMBL" id="WTPX01000098">
    <property type="protein sequence ID" value="NNJ26783.1"/>
    <property type="molecule type" value="Genomic_DNA"/>
</dbReference>
<keyword evidence="10" id="KW-0804">Transcription</keyword>
<comment type="caution">
    <text evidence="16">The sequence shown here is derived from an EMBL/GenBank/DDBJ whole genome shotgun (WGS) entry which is preliminary data.</text>
</comment>
<evidence type="ECO:0000256" key="1">
    <source>
        <dbReference type="ARBA" id="ARBA00004496"/>
    </source>
</evidence>
<name>A0ABX1VHP3_9PLAN</name>
<dbReference type="Pfam" id="PF01325">
    <property type="entry name" value="Fe_dep_repress"/>
    <property type="match status" value="1"/>
</dbReference>
<dbReference type="Proteomes" id="UP000609651">
    <property type="component" value="Unassembled WGS sequence"/>
</dbReference>
<dbReference type="InterPro" id="IPR001367">
    <property type="entry name" value="Fe_dep_repressor"/>
</dbReference>
<keyword evidence="6" id="KW-0678">Repressor</keyword>
<evidence type="ECO:0000256" key="6">
    <source>
        <dbReference type="ARBA" id="ARBA00022491"/>
    </source>
</evidence>
<evidence type="ECO:0000256" key="3">
    <source>
        <dbReference type="ARBA" id="ARBA00011738"/>
    </source>
</evidence>
<comment type="similarity">
    <text evidence="2">Belongs to the DtxR/MntR family.</text>
</comment>
<dbReference type="Gene3D" id="1.10.10.10">
    <property type="entry name" value="Winged helix-like DNA-binding domain superfamily/Winged helix DNA-binding domain"/>
    <property type="match status" value="1"/>
</dbReference>
<evidence type="ECO:0000256" key="14">
    <source>
        <dbReference type="SAM" id="MobiDB-lite"/>
    </source>
</evidence>
<evidence type="ECO:0000256" key="5">
    <source>
        <dbReference type="ARBA" id="ARBA00022490"/>
    </source>
</evidence>
<evidence type="ECO:0000256" key="7">
    <source>
        <dbReference type="ARBA" id="ARBA00023015"/>
    </source>
</evidence>
<dbReference type="PANTHER" id="PTHR33238">
    <property type="entry name" value="IRON (METAL) DEPENDENT REPRESSOR, DTXR FAMILY"/>
    <property type="match status" value="1"/>
</dbReference>
<gene>
    <name evidence="16" type="primary">mntR</name>
    <name evidence="16" type="ORF">LzC2_28740</name>
</gene>
<dbReference type="InterPro" id="IPR022689">
    <property type="entry name" value="Iron_dep_repressor"/>
</dbReference>
<comment type="function">
    <text evidence="12">In the presence of manganese, represses expression of mntH and mntS. Up-regulates expression of mntP.</text>
</comment>
<dbReference type="RefSeq" id="WP_171188135.1">
    <property type="nucleotide sequence ID" value="NZ_WTPX01000098.1"/>
</dbReference>
<keyword evidence="8" id="KW-0238">DNA-binding</keyword>
<dbReference type="Pfam" id="PF02742">
    <property type="entry name" value="Fe_dep_repr_C"/>
    <property type="match status" value="1"/>
</dbReference>
<protein>
    <recommendedName>
        <fullName evidence="4">Transcriptional regulator MntR</fullName>
    </recommendedName>
    <alternativeName>
        <fullName evidence="13">Manganese transport regulator</fullName>
    </alternativeName>
</protein>
<dbReference type="SUPFAM" id="SSF47979">
    <property type="entry name" value="Iron-dependent repressor protein, dimerization domain"/>
    <property type="match status" value="1"/>
</dbReference>
<evidence type="ECO:0000256" key="10">
    <source>
        <dbReference type="ARBA" id="ARBA00023163"/>
    </source>
</evidence>
<evidence type="ECO:0000256" key="12">
    <source>
        <dbReference type="ARBA" id="ARBA00025185"/>
    </source>
</evidence>
<evidence type="ECO:0000256" key="2">
    <source>
        <dbReference type="ARBA" id="ARBA00007871"/>
    </source>
</evidence>
<dbReference type="SMART" id="SM00529">
    <property type="entry name" value="HTH_DTXR"/>
    <property type="match status" value="1"/>
</dbReference>
<sequence length="152" mass="16737">MSLPPPTDKHAVAAPERHRRTRRDHASETAEDYVEAIREVIETRGACRVSDLAERFSVSHVTVTRTVGRLVRDGLAETAPRAPITLTPVGARLASACRERHLAVLAFLRALGVSEPAAQLDAEGIEHHVSEETLAAMRRFVQQQTSRTTADR</sequence>
<keyword evidence="5" id="KW-0963">Cytoplasm</keyword>
<evidence type="ECO:0000256" key="11">
    <source>
        <dbReference type="ARBA" id="ARBA00023211"/>
    </source>
</evidence>
<evidence type="ECO:0000259" key="15">
    <source>
        <dbReference type="PROSITE" id="PS50944"/>
    </source>
</evidence>
<dbReference type="InterPro" id="IPR036390">
    <property type="entry name" value="WH_DNA-bd_sf"/>
</dbReference>
<evidence type="ECO:0000256" key="9">
    <source>
        <dbReference type="ARBA" id="ARBA00023159"/>
    </source>
</evidence>
<dbReference type="InterPro" id="IPR036421">
    <property type="entry name" value="Fe_dep_repressor_sf"/>
</dbReference>